<dbReference type="EC" id="1.1.1.23" evidence="3 8"/>
<evidence type="ECO:0000256" key="2">
    <source>
        <dbReference type="ARBA" id="ARBA00010178"/>
    </source>
</evidence>
<dbReference type="Gene3D" id="1.20.5.1300">
    <property type="match status" value="1"/>
</dbReference>
<dbReference type="InterPro" id="IPR016161">
    <property type="entry name" value="Ald_DH/histidinol_DH"/>
</dbReference>
<keyword evidence="5 8" id="KW-0862">Zinc</keyword>
<feature type="binding site" evidence="8">
    <location>
        <position position="341"/>
    </location>
    <ligand>
        <name>substrate</name>
    </ligand>
</feature>
<dbReference type="PANTHER" id="PTHR21256:SF2">
    <property type="entry name" value="HISTIDINE BIOSYNTHESIS TRIFUNCTIONAL PROTEIN"/>
    <property type="match status" value="1"/>
</dbReference>
<dbReference type="PROSITE" id="PS00611">
    <property type="entry name" value="HISOL_DEHYDROGENASE"/>
    <property type="match status" value="1"/>
</dbReference>
<accession>A0ABU3NQ89</accession>
<reference evidence="11 12" key="1">
    <citation type="submission" date="2023-07" db="EMBL/GenBank/DDBJ databases">
        <title>Novel species of Thermanaerothrix with wide hydrolytic capabilities.</title>
        <authorList>
            <person name="Zayulina K.S."/>
            <person name="Podosokorskaya O.A."/>
            <person name="Elcheninov A.G."/>
        </authorList>
    </citation>
    <scope>NUCLEOTIDE SEQUENCE [LARGE SCALE GENOMIC DNA]</scope>
    <source>
        <strain evidence="11 12">4228-RoL</strain>
    </source>
</reference>
<evidence type="ECO:0000256" key="7">
    <source>
        <dbReference type="ARBA" id="ARBA00049489"/>
    </source>
</evidence>
<keyword evidence="6 8" id="KW-0560">Oxidoreductase</keyword>
<protein>
    <recommendedName>
        <fullName evidence="3 8">Histidinol dehydrogenase</fullName>
        <shortName evidence="8">HDH</shortName>
        <ecNumber evidence="3 8">1.1.1.23</ecNumber>
    </recommendedName>
</protein>
<evidence type="ECO:0000256" key="5">
    <source>
        <dbReference type="ARBA" id="ARBA00022833"/>
    </source>
</evidence>
<name>A0ABU3NQ89_9CHLR</name>
<feature type="binding site" evidence="8">
    <location>
        <position position="272"/>
    </location>
    <ligand>
        <name>Zn(2+)</name>
        <dbReference type="ChEBI" id="CHEBI:29105"/>
    </ligand>
</feature>
<comment type="pathway">
    <text evidence="8">Amino-acid biosynthesis; L-histidine biosynthesis; L-histidine from 5-phospho-alpha-D-ribose 1-diphosphate: step 9/9.</text>
</comment>
<dbReference type="InterPro" id="IPR022695">
    <property type="entry name" value="Histidinol_DH_monofunct"/>
</dbReference>
<keyword evidence="8" id="KW-0368">Histidine biosynthesis</keyword>
<evidence type="ECO:0000256" key="9">
    <source>
        <dbReference type="PIRNR" id="PIRNR000099"/>
    </source>
</evidence>
<feature type="binding site" evidence="8">
    <location>
        <position position="204"/>
    </location>
    <ligand>
        <name>NAD(+)</name>
        <dbReference type="ChEBI" id="CHEBI:57540"/>
    </ligand>
</feature>
<feature type="binding site" evidence="8">
    <location>
        <position position="433"/>
    </location>
    <ligand>
        <name>Zn(2+)</name>
        <dbReference type="ChEBI" id="CHEBI:29105"/>
    </ligand>
</feature>
<evidence type="ECO:0000256" key="4">
    <source>
        <dbReference type="ARBA" id="ARBA00022723"/>
    </source>
</evidence>
<feature type="binding site" evidence="8">
    <location>
        <position position="428"/>
    </location>
    <ligand>
        <name>substrate</name>
    </ligand>
</feature>
<dbReference type="PIRSF" id="PIRSF000099">
    <property type="entry name" value="Histidinol_dh"/>
    <property type="match status" value="1"/>
</dbReference>
<comment type="cofactor">
    <cofactor evidence="8">
        <name>Zn(2+)</name>
        <dbReference type="ChEBI" id="CHEBI:29105"/>
    </cofactor>
    <text evidence="8">Binds 1 zinc ion per subunit.</text>
</comment>
<keyword evidence="8" id="KW-0028">Amino-acid biosynthesis</keyword>
<evidence type="ECO:0000256" key="3">
    <source>
        <dbReference type="ARBA" id="ARBA00012965"/>
    </source>
</evidence>
<comment type="catalytic activity">
    <reaction evidence="7 8">
        <text>L-histidinol + 2 NAD(+) + H2O = L-histidine + 2 NADH + 3 H(+)</text>
        <dbReference type="Rhea" id="RHEA:20641"/>
        <dbReference type="ChEBI" id="CHEBI:15377"/>
        <dbReference type="ChEBI" id="CHEBI:15378"/>
        <dbReference type="ChEBI" id="CHEBI:57540"/>
        <dbReference type="ChEBI" id="CHEBI:57595"/>
        <dbReference type="ChEBI" id="CHEBI:57699"/>
        <dbReference type="ChEBI" id="CHEBI:57945"/>
        <dbReference type="EC" id="1.1.1.23"/>
    </reaction>
</comment>
<dbReference type="PRINTS" id="PR00083">
    <property type="entry name" value="HOLDHDRGNASE"/>
</dbReference>
<dbReference type="CDD" id="cd06572">
    <property type="entry name" value="Histidinol_dh"/>
    <property type="match status" value="1"/>
</dbReference>
<evidence type="ECO:0000313" key="11">
    <source>
        <dbReference type="EMBL" id="MDT8899009.1"/>
    </source>
</evidence>
<feature type="active site" description="Proton acceptor" evidence="8">
    <location>
        <position position="340"/>
    </location>
</feature>
<dbReference type="Pfam" id="PF00815">
    <property type="entry name" value="Histidinol_dh"/>
    <property type="match status" value="1"/>
</dbReference>
<dbReference type="PANTHER" id="PTHR21256">
    <property type="entry name" value="HISTIDINOL DEHYDROGENASE HDH"/>
    <property type="match status" value="1"/>
</dbReference>
<gene>
    <name evidence="8 11" type="primary">hisD</name>
    <name evidence="11" type="ORF">QYE77_12110</name>
</gene>
<proteinExistence type="inferred from homology"/>
<keyword evidence="4 8" id="KW-0479">Metal-binding</keyword>
<feature type="binding site" evidence="8">
    <location>
        <position position="374"/>
    </location>
    <ligand>
        <name>substrate</name>
    </ligand>
</feature>
<dbReference type="RefSeq" id="WP_315625685.1">
    <property type="nucleotide sequence ID" value="NZ_JAUHMF010000002.1"/>
</dbReference>
<dbReference type="GO" id="GO:0004399">
    <property type="term" value="F:histidinol dehydrogenase activity"/>
    <property type="evidence" value="ECO:0007669"/>
    <property type="project" value="UniProtKB-EC"/>
</dbReference>
<organism evidence="11 12">
    <name type="scientific">Thermanaerothrix solaris</name>
    <dbReference type="NCBI Taxonomy" id="3058434"/>
    <lineage>
        <taxon>Bacteria</taxon>
        <taxon>Bacillati</taxon>
        <taxon>Chloroflexota</taxon>
        <taxon>Anaerolineae</taxon>
        <taxon>Anaerolineales</taxon>
        <taxon>Anaerolineaceae</taxon>
        <taxon>Thermanaerothrix</taxon>
    </lineage>
</organism>
<dbReference type="EMBL" id="JAUHMF010000002">
    <property type="protein sequence ID" value="MDT8899009.1"/>
    <property type="molecule type" value="Genomic_DNA"/>
</dbReference>
<comment type="similarity">
    <text evidence="2 8 9 10">Belongs to the histidinol dehydrogenase family.</text>
</comment>
<evidence type="ECO:0000256" key="1">
    <source>
        <dbReference type="ARBA" id="ARBA00003850"/>
    </source>
</evidence>
<dbReference type="Proteomes" id="UP001254165">
    <property type="component" value="Unassembled WGS sequence"/>
</dbReference>
<feature type="binding site" evidence="8">
    <location>
        <position position="374"/>
    </location>
    <ligand>
        <name>Zn(2+)</name>
        <dbReference type="ChEBI" id="CHEBI:29105"/>
    </ligand>
</feature>
<evidence type="ECO:0000256" key="10">
    <source>
        <dbReference type="RuleBase" id="RU004175"/>
    </source>
</evidence>
<feature type="binding site" evidence="8">
    <location>
        <position position="275"/>
    </location>
    <ligand>
        <name>substrate</name>
    </ligand>
</feature>
<dbReference type="Gene3D" id="3.40.50.1980">
    <property type="entry name" value="Nitrogenase molybdenum iron protein domain"/>
    <property type="match status" value="2"/>
</dbReference>
<feature type="binding site" evidence="8">
    <location>
        <position position="141"/>
    </location>
    <ligand>
        <name>NAD(+)</name>
        <dbReference type="ChEBI" id="CHEBI:57540"/>
    </ligand>
</feature>
<keyword evidence="8" id="KW-0520">NAD</keyword>
<dbReference type="HAMAP" id="MF_01024">
    <property type="entry name" value="HisD"/>
    <property type="match status" value="1"/>
</dbReference>
<evidence type="ECO:0000256" key="8">
    <source>
        <dbReference type="HAMAP-Rule" id="MF_01024"/>
    </source>
</evidence>
<feature type="active site" description="Proton acceptor" evidence="8">
    <location>
        <position position="341"/>
    </location>
</feature>
<dbReference type="InterPro" id="IPR001692">
    <property type="entry name" value="Histidinol_DH_CS"/>
</dbReference>
<dbReference type="NCBIfam" id="TIGR00069">
    <property type="entry name" value="hisD"/>
    <property type="match status" value="1"/>
</dbReference>
<comment type="caution">
    <text evidence="11">The sequence shown here is derived from an EMBL/GenBank/DDBJ whole genome shotgun (WGS) entry which is preliminary data.</text>
</comment>
<evidence type="ECO:0000256" key="6">
    <source>
        <dbReference type="ARBA" id="ARBA00023002"/>
    </source>
</evidence>
<feature type="binding site" evidence="8">
    <location>
        <position position="227"/>
    </location>
    <ligand>
        <name>NAD(+)</name>
        <dbReference type="ChEBI" id="CHEBI:57540"/>
    </ligand>
</feature>
<feature type="binding site" evidence="8">
    <location>
        <position position="250"/>
    </location>
    <ligand>
        <name>substrate</name>
    </ligand>
</feature>
<feature type="binding site" evidence="8">
    <location>
        <position position="433"/>
    </location>
    <ligand>
        <name>substrate</name>
    </ligand>
</feature>
<feature type="binding site" evidence="8">
    <location>
        <position position="272"/>
    </location>
    <ligand>
        <name>substrate</name>
    </ligand>
</feature>
<sequence>MNLRIYDPETARKTLLQRQPPDVQDVPAAVRERIQALFGEPLTPAQAVARILADVRTGGDAALRRWSQHLDGWTASDFRLPPTELQRALAHLSSDLREALESAAERIEAFHRRQPLTSWITQDLGGTLGQLVRPLRRVGIYVPGGSAPLPSTVLMSAIPARVAGVREIVLVTPPQRGSDRPAEIILAAAALAGVSEVYVIGGAQAIAALAYGTETIPRVDKIVGPGNLFVTLAKQQVFGVVGIDGLAGPTETVVIADETANPEWVAADLLAQAEHDVLAAAIMLTPSETLAYQVQQAVARQVAQLPRKDILALSLVGRSGIVLTRDLEEAIALSNAYAPEHLNLVVADPWRWVEKIESAGGIFVGEHSYEVLGDYAAGPSHVMPTGGSARFASPLNVWDFVRLISLVALDPRTAAEVGRVSAQLARAEGLEAHARAADLRAATANS</sequence>
<keyword evidence="12" id="KW-1185">Reference proteome</keyword>
<feature type="binding site" evidence="8">
    <location>
        <position position="275"/>
    </location>
    <ligand>
        <name>Zn(2+)</name>
        <dbReference type="ChEBI" id="CHEBI:29105"/>
    </ligand>
</feature>
<dbReference type="SUPFAM" id="SSF53720">
    <property type="entry name" value="ALDH-like"/>
    <property type="match status" value="1"/>
</dbReference>
<dbReference type="InterPro" id="IPR012131">
    <property type="entry name" value="Hstdl_DH"/>
</dbReference>
<comment type="function">
    <text evidence="1 8">Catalyzes the sequential NAD-dependent oxidations of L-histidinol to L-histidinaldehyde and then to L-histidine.</text>
</comment>
<evidence type="ECO:0000313" key="12">
    <source>
        <dbReference type="Proteomes" id="UP001254165"/>
    </source>
</evidence>